<evidence type="ECO:0000256" key="1">
    <source>
        <dbReference type="ARBA" id="ARBA00022857"/>
    </source>
</evidence>
<dbReference type="InterPro" id="IPR001509">
    <property type="entry name" value="Epimerase_deHydtase"/>
</dbReference>
<protein>
    <recommendedName>
        <fullName evidence="5">NAD-dependent epimerase/dehydratase domain-containing protein</fullName>
    </recommendedName>
</protein>
<evidence type="ECO:0000256" key="4">
    <source>
        <dbReference type="SAM" id="Phobius"/>
    </source>
</evidence>
<dbReference type="Pfam" id="PF01370">
    <property type="entry name" value="Epimerase"/>
    <property type="match status" value="1"/>
</dbReference>
<feature type="compositionally biased region" description="Basic and acidic residues" evidence="3">
    <location>
        <begin position="124"/>
        <end position="137"/>
    </location>
</feature>
<reference evidence="6 7" key="1">
    <citation type="submission" date="2024-10" db="EMBL/GenBank/DDBJ databases">
        <title>Updated reference genomes for cyclostephanoid diatoms.</title>
        <authorList>
            <person name="Roberts W.R."/>
            <person name="Alverson A.J."/>
        </authorList>
    </citation>
    <scope>NUCLEOTIDE SEQUENCE [LARGE SCALE GENOMIC DNA]</scope>
    <source>
        <strain evidence="6 7">AJA276-08</strain>
    </source>
</reference>
<keyword evidence="4" id="KW-0472">Membrane</keyword>
<dbReference type="EMBL" id="JALLAZ020001022">
    <property type="protein sequence ID" value="KAL3782345.1"/>
    <property type="molecule type" value="Genomic_DNA"/>
</dbReference>
<feature type="compositionally biased region" description="Basic and acidic residues" evidence="3">
    <location>
        <begin position="95"/>
        <end position="107"/>
    </location>
</feature>
<keyword evidence="2" id="KW-0119">Carbohydrate metabolism</keyword>
<feature type="compositionally biased region" description="Polar residues" evidence="3">
    <location>
        <begin position="320"/>
        <end position="339"/>
    </location>
</feature>
<evidence type="ECO:0000256" key="3">
    <source>
        <dbReference type="SAM" id="MobiDB-lite"/>
    </source>
</evidence>
<feature type="region of interest" description="Disordered" evidence="3">
    <location>
        <begin position="1"/>
        <end position="161"/>
    </location>
</feature>
<feature type="compositionally biased region" description="Basic residues" evidence="3">
    <location>
        <begin position="52"/>
        <end position="62"/>
    </location>
</feature>
<dbReference type="Gene3D" id="3.40.50.720">
    <property type="entry name" value="NAD(P)-binding Rossmann-like Domain"/>
    <property type="match status" value="1"/>
</dbReference>
<feature type="transmembrane region" description="Helical" evidence="4">
    <location>
        <begin position="175"/>
        <end position="195"/>
    </location>
</feature>
<dbReference type="PANTHER" id="PTHR43103:SF3">
    <property type="entry name" value="ADP-L-GLYCERO-D-MANNO-HEPTOSE-6-EPIMERASE"/>
    <property type="match status" value="1"/>
</dbReference>
<keyword evidence="1" id="KW-0521">NADP</keyword>
<evidence type="ECO:0000259" key="5">
    <source>
        <dbReference type="Pfam" id="PF01370"/>
    </source>
</evidence>
<comment type="caution">
    <text evidence="6">The sequence shown here is derived from an EMBL/GenBank/DDBJ whole genome shotgun (WGS) entry which is preliminary data.</text>
</comment>
<feature type="domain" description="NAD-dependent epimerase/dehydratase" evidence="5">
    <location>
        <begin position="519"/>
        <end position="673"/>
    </location>
</feature>
<dbReference type="AlphaFoldDB" id="A0ABD3P238"/>
<feature type="region of interest" description="Disordered" evidence="3">
    <location>
        <begin position="320"/>
        <end position="340"/>
    </location>
</feature>
<dbReference type="SUPFAM" id="SSF51735">
    <property type="entry name" value="NAD(P)-binding Rossmann-fold domains"/>
    <property type="match status" value="1"/>
</dbReference>
<dbReference type="PANTHER" id="PTHR43103">
    <property type="entry name" value="NUCLEOSIDE-DIPHOSPHATE-SUGAR EPIMERASE"/>
    <property type="match status" value="1"/>
</dbReference>
<name>A0ABD3P238_9STRA</name>
<proteinExistence type="predicted"/>
<keyword evidence="7" id="KW-1185">Reference proteome</keyword>
<accession>A0ABD3P238</accession>
<organism evidence="6 7">
    <name type="scientific">Stephanodiscus triporus</name>
    <dbReference type="NCBI Taxonomy" id="2934178"/>
    <lineage>
        <taxon>Eukaryota</taxon>
        <taxon>Sar</taxon>
        <taxon>Stramenopiles</taxon>
        <taxon>Ochrophyta</taxon>
        <taxon>Bacillariophyta</taxon>
        <taxon>Coscinodiscophyceae</taxon>
        <taxon>Thalassiosirophycidae</taxon>
        <taxon>Stephanodiscales</taxon>
        <taxon>Stephanodiscaceae</taxon>
        <taxon>Stephanodiscus</taxon>
    </lineage>
</organism>
<evidence type="ECO:0000313" key="6">
    <source>
        <dbReference type="EMBL" id="KAL3782345.1"/>
    </source>
</evidence>
<sequence length="1187" mass="133689">MNILPTDSQENEENRPPTSPPSRNDRIRIKGASNVLGMSRIFRNPSDENRPASHHNSHLRKSHAGEEPDYIPSPRTLNRNLEEHGWSNNGNGVFIHDKGANRRDSSERWSPSHKGLHRRLKTNSWKEDHTPSPDRIKLQISPGSYRSPSETDCRRQLSRTFSSRSRQHATLKRRLVILMITASGLALLGFSVVIFPTMNDSFLSKTTTKKNWLMSLPRSISASILGGRAESTHHRTIFSMEEERNHVQSLSKIRTERRRTRTKPPVIPTNLAWAAVAEGASGKTSSPSLSYPRLTLNLPAHRELKRNGMVNGRELQAVSGNANESSNVRRQLKETSNPTPICGSMAREASQLNPNNYPPSAHIGPNSRIVVTGALSQLGMELILQLHEDCGVDFIVGIDSAQPNTRHERIAMIESRYEYIQRRVPGFQRFMVPVFGLHPHPKLGDEAQFADTDLDFDLVKRLTPTHIVHLGGMEEGHGEYTDFGDTNGVSPFAEGGKSSMMRRFESLLSIDQVFSSIAKSTTSQPQVVYVSSSEAAERSGVLFHSAGDSSSVAGPRPASVYGTSSLLKEVIASFYYRHHGIDSTGIRVPLVFGPFSRPGSLMNDLTERTIRNAIGGDDIGLPKFHRDRDRYELSSIIARREGADLGAREELVFVYDVASAVVAAMQFKKDFNIPFTDPNGPTILNIGSKMTASMKELKEIFEGHLPPLIQSNETWPIATNLLEDNQRLYNVASIVHSSGLSIHDSERNLNLLGWSHKTKLHEGTKSMLAWQALKMYPFGIPPAKPSFTKLRDLLKDSLPTLSYHELPCASGCRWQGGGALCSASPWDKVIETTKEITQKCNYVLYTVDLRTKLASIRAHIAPSKRQEWEDSFCKIAFVSVSSQLANEVYGNELKLNTPMNEWNGSRKYGLWTIVTLPGTQYTEYAQSLAKLNPTLLFNERVEKAMYINHEQASLTTDQAMGVMYHMVLPAKNSREKITIVDERTLELKDIWLPPQPQRKSVFFTNQIRQKGDNNGVKNLAQLIMKRLGIAETKEIRAQVAFYEEATHYTRSTMLRSPNYQDFYQSNLFPFIFVRSSWLVHELKSSFGRNLRCEIYEEHSMWGNHNMEDLSIAFVLAKNKVKARLGRKADLQITGPEEWYPLLVPRDPSDENAITEGPVYLDYLEDAQKVATDSRGKEYFISFLHQKQ</sequence>
<dbReference type="InterPro" id="IPR036291">
    <property type="entry name" value="NAD(P)-bd_dom_sf"/>
</dbReference>
<evidence type="ECO:0000313" key="7">
    <source>
        <dbReference type="Proteomes" id="UP001530315"/>
    </source>
</evidence>
<dbReference type="Proteomes" id="UP001530315">
    <property type="component" value="Unassembled WGS sequence"/>
</dbReference>
<keyword evidence="4" id="KW-0812">Transmembrane</keyword>
<keyword evidence="4" id="KW-1133">Transmembrane helix</keyword>
<evidence type="ECO:0000256" key="2">
    <source>
        <dbReference type="ARBA" id="ARBA00023277"/>
    </source>
</evidence>
<gene>
    <name evidence="6" type="ORF">ACHAW5_003862</name>
</gene>